<dbReference type="SUPFAM" id="SSF56655">
    <property type="entry name" value="Carbohydrate phosphatase"/>
    <property type="match status" value="1"/>
</dbReference>
<organism evidence="2 3">
    <name type="scientific">Rhodococcus artemisiae</name>
    <dbReference type="NCBI Taxonomy" id="714159"/>
    <lineage>
        <taxon>Bacteria</taxon>
        <taxon>Bacillati</taxon>
        <taxon>Actinomycetota</taxon>
        <taxon>Actinomycetes</taxon>
        <taxon>Mycobacteriales</taxon>
        <taxon>Nocardiaceae</taxon>
        <taxon>Rhodococcus</taxon>
    </lineage>
</organism>
<dbReference type="PANTHER" id="PTHR43028:SF5">
    <property type="entry name" value="3'(2'),5'-BISPHOSPHATE NUCLEOTIDASE 1"/>
    <property type="match status" value="1"/>
</dbReference>
<comment type="caution">
    <text evidence="2">The sequence shown here is derived from an EMBL/GenBank/DDBJ whole genome shotgun (WGS) entry which is preliminary data.</text>
</comment>
<dbReference type="InterPro" id="IPR058334">
    <property type="entry name" value="DUF8021"/>
</dbReference>
<dbReference type="InterPro" id="IPR000760">
    <property type="entry name" value="Inositol_monophosphatase-like"/>
</dbReference>
<accession>A0ABU7LK55</accession>
<name>A0ABU7LK55_9NOCA</name>
<dbReference type="Gene3D" id="3.30.540.10">
    <property type="entry name" value="Fructose-1,6-Bisphosphatase, subunit A, domain 1"/>
    <property type="match status" value="1"/>
</dbReference>
<dbReference type="InterPro" id="IPR050725">
    <property type="entry name" value="CysQ/Inositol_MonoPase"/>
</dbReference>
<protein>
    <submittedName>
        <fullName evidence="2">3'(2'),5'-bisphosphate nucleotidase CysQ</fullName>
        <ecNumber evidence="2">3.1.3.7</ecNumber>
    </submittedName>
</protein>
<dbReference type="PANTHER" id="PTHR43028">
    <property type="entry name" value="3'(2'),5'-BISPHOSPHATE NUCLEOTIDASE 1"/>
    <property type="match status" value="1"/>
</dbReference>
<keyword evidence="3" id="KW-1185">Reference proteome</keyword>
<dbReference type="Proteomes" id="UP001336020">
    <property type="component" value="Unassembled WGS sequence"/>
</dbReference>
<dbReference type="EMBL" id="JAUTXY010000024">
    <property type="protein sequence ID" value="MEE2061928.1"/>
    <property type="molecule type" value="Genomic_DNA"/>
</dbReference>
<evidence type="ECO:0000259" key="1">
    <source>
        <dbReference type="Pfam" id="PF26061"/>
    </source>
</evidence>
<keyword evidence="2" id="KW-0378">Hydrolase</keyword>
<dbReference type="Gene3D" id="3.40.190.80">
    <property type="match status" value="1"/>
</dbReference>
<evidence type="ECO:0000313" key="3">
    <source>
        <dbReference type="Proteomes" id="UP001336020"/>
    </source>
</evidence>
<dbReference type="Pfam" id="PF26061">
    <property type="entry name" value="DUF8021"/>
    <property type="match status" value="1"/>
</dbReference>
<dbReference type="PRINTS" id="PR00377">
    <property type="entry name" value="IMPHPHTASES"/>
</dbReference>
<dbReference type="GO" id="GO:0008441">
    <property type="term" value="F:3'(2'),5'-bisphosphate nucleotidase activity"/>
    <property type="evidence" value="ECO:0007669"/>
    <property type="project" value="UniProtKB-EC"/>
</dbReference>
<dbReference type="CDD" id="cd01638">
    <property type="entry name" value="CysQ"/>
    <property type="match status" value="1"/>
</dbReference>
<proteinExistence type="predicted"/>
<dbReference type="Pfam" id="PF00459">
    <property type="entry name" value="Inositol_P"/>
    <property type="match status" value="1"/>
</dbReference>
<sequence length="374" mass="40262">MTDDAALATEIAAGAGELLLTIRATEQDELYGRDLGRRGDHAANAFILGRLAAERPGDAVLSEEAADDPGRVHAERVWIIDPLDGSKEYGWPGHVDWAVHVALWQAGRGLTDGAVAQPALGAVYSTRDHIAAAVHEPLGRLRPSIVVSGSRPPAFIRAVARAVGADLVPMGSAGAKAMAVVRGEADAYVHAGGQWEWDSAAPVAVAQAAGMFCARIDGSPLEYNRPHPYLPDLVICRPDWAPTLMAAVSEHADTPTDSARVAMARSYIHSLISHDASHVRLAEDAWRVENGQRTGNSGIEIRDRLENGAEYRAIRRIRDLTFREWHHDVVARFLLDITSGPNEVTTVSVTEHFDIPAGDIRSIVAIIEPNPPIS</sequence>
<evidence type="ECO:0000313" key="2">
    <source>
        <dbReference type="EMBL" id="MEE2061928.1"/>
    </source>
</evidence>
<reference evidence="2 3" key="1">
    <citation type="submission" date="2023-07" db="EMBL/GenBank/DDBJ databases">
        <authorList>
            <person name="Girao M."/>
            <person name="Carvalho M.F."/>
        </authorList>
    </citation>
    <scope>NUCLEOTIDE SEQUENCE [LARGE SCALE GENOMIC DNA]</scope>
    <source>
        <strain evidence="2 3">YIM65754</strain>
    </source>
</reference>
<dbReference type="EC" id="3.1.3.7" evidence="2"/>
<dbReference type="RefSeq" id="WP_330137062.1">
    <property type="nucleotide sequence ID" value="NZ_JAUTXY010000024.1"/>
</dbReference>
<feature type="domain" description="DUF8021" evidence="1">
    <location>
        <begin position="258"/>
        <end position="367"/>
    </location>
</feature>
<gene>
    <name evidence="2" type="ORF">Q7514_30815</name>
</gene>